<feature type="transmembrane region" description="Helical" evidence="6">
    <location>
        <begin position="139"/>
        <end position="164"/>
    </location>
</feature>
<feature type="transmembrane region" description="Helical" evidence="6">
    <location>
        <begin position="422"/>
        <end position="441"/>
    </location>
</feature>
<keyword evidence="2 6" id="KW-0812">Transmembrane</keyword>
<name>A0A6A6NPD1_9PEZI</name>
<feature type="transmembrane region" description="Helical" evidence="6">
    <location>
        <begin position="305"/>
        <end position="322"/>
    </location>
</feature>
<feature type="transmembrane region" description="Helical" evidence="6">
    <location>
        <begin position="258"/>
        <end position="285"/>
    </location>
</feature>
<feature type="transmembrane region" description="Helical" evidence="6">
    <location>
        <begin position="214"/>
        <end position="237"/>
    </location>
</feature>
<organism evidence="7 8">
    <name type="scientific">Lineolata rhizophorae</name>
    <dbReference type="NCBI Taxonomy" id="578093"/>
    <lineage>
        <taxon>Eukaryota</taxon>
        <taxon>Fungi</taxon>
        <taxon>Dikarya</taxon>
        <taxon>Ascomycota</taxon>
        <taxon>Pezizomycotina</taxon>
        <taxon>Dothideomycetes</taxon>
        <taxon>Dothideomycetes incertae sedis</taxon>
        <taxon>Lineolatales</taxon>
        <taxon>Lineolataceae</taxon>
        <taxon>Lineolata</taxon>
    </lineage>
</organism>
<keyword evidence="3 6" id="KW-1133">Transmembrane helix</keyword>
<dbReference type="InterPro" id="IPR036259">
    <property type="entry name" value="MFS_trans_sf"/>
</dbReference>
<feature type="transmembrane region" description="Helical" evidence="6">
    <location>
        <begin position="176"/>
        <end position="194"/>
    </location>
</feature>
<feature type="transmembrane region" description="Helical" evidence="6">
    <location>
        <begin position="91"/>
        <end position="110"/>
    </location>
</feature>
<feature type="transmembrane region" description="Helical" evidence="6">
    <location>
        <begin position="115"/>
        <end position="133"/>
    </location>
</feature>
<dbReference type="PANTHER" id="PTHR23294">
    <property type="entry name" value="ET TRANSLATION PRODUCT-RELATED"/>
    <property type="match status" value="1"/>
</dbReference>
<protein>
    <submittedName>
        <fullName evidence="7">Major facilitator superfamily domain-containing protein</fullName>
    </submittedName>
</protein>
<dbReference type="GO" id="GO:0022857">
    <property type="term" value="F:transmembrane transporter activity"/>
    <property type="evidence" value="ECO:0007669"/>
    <property type="project" value="InterPro"/>
</dbReference>
<dbReference type="InterPro" id="IPR011701">
    <property type="entry name" value="MFS"/>
</dbReference>
<dbReference type="AlphaFoldDB" id="A0A6A6NPD1"/>
<feature type="region of interest" description="Disordered" evidence="5">
    <location>
        <begin position="1"/>
        <end position="23"/>
    </location>
</feature>
<dbReference type="Proteomes" id="UP000799766">
    <property type="component" value="Unassembled WGS sequence"/>
</dbReference>
<evidence type="ECO:0000256" key="6">
    <source>
        <dbReference type="SAM" id="Phobius"/>
    </source>
</evidence>
<evidence type="ECO:0000256" key="2">
    <source>
        <dbReference type="ARBA" id="ARBA00022692"/>
    </source>
</evidence>
<comment type="subcellular location">
    <subcellularLocation>
        <location evidence="1">Membrane</location>
        <topology evidence="1">Multi-pass membrane protein</topology>
    </subcellularLocation>
</comment>
<feature type="transmembrane region" description="Helical" evidence="6">
    <location>
        <begin position="391"/>
        <end position="410"/>
    </location>
</feature>
<proteinExistence type="predicted"/>
<dbReference type="InterPro" id="IPR051617">
    <property type="entry name" value="UNC-93-like_regulator"/>
</dbReference>
<accession>A0A6A6NPD1</accession>
<evidence type="ECO:0000313" key="8">
    <source>
        <dbReference type="Proteomes" id="UP000799766"/>
    </source>
</evidence>
<dbReference type="EMBL" id="MU001698">
    <property type="protein sequence ID" value="KAF2453367.1"/>
    <property type="molecule type" value="Genomic_DNA"/>
</dbReference>
<feature type="transmembrane region" description="Helical" evidence="6">
    <location>
        <begin position="334"/>
        <end position="352"/>
    </location>
</feature>
<dbReference type="CDD" id="cd06178">
    <property type="entry name" value="MFS_unc93-like"/>
    <property type="match status" value="1"/>
</dbReference>
<sequence length="512" mass="56981">MADSSIEKAAPAPDVSSAEHSQEEVVRPTGWKYKEIRLGGRFYIPYYASPIVQLLVVSLVCFMCPGMYNALSGMGGGGQVDRTAANDANTALYSTFAVVSFFAGTFTNVLGIKTALAFGGIGYSIYIASFLSYNHNQNYGFVVFSGAFLGICAGLLWCAQGAIMMSYPPEKSKGRYISWFWMIFNLGGVIGSLIPLGQNIHTTTNSAVNDGTYIGFLVLTLIGAGLATCLVHTRNVVRYDGSRIIMMKNPSWKTEILGLWQTFLSDPYIVALFPMFFASNWFYTYHFNDVNLAQFNTRTRALNGVLYWSSQIVGALVFGIALDRVPVRRRLRAQGCWVALFVLTFVIWGGGYDFQKDYTRDEVNAGLDTPDDTSDDYEKMDWTSSGYVGPMFLYIFYGFYDAAWQTSVYWYMGTLTNNGRKLANFAGFYKGIQSAGGAIMWRLDNLGIPFMNLFASCWALLAGSLVVGLPVILWKVKDTVSLEEDLKFSDETAEEVLGRKRREEEEDKEAKV</sequence>
<dbReference type="GO" id="GO:0016020">
    <property type="term" value="C:membrane"/>
    <property type="evidence" value="ECO:0007669"/>
    <property type="project" value="UniProtKB-SubCell"/>
</dbReference>
<evidence type="ECO:0000256" key="5">
    <source>
        <dbReference type="SAM" id="MobiDB-lite"/>
    </source>
</evidence>
<keyword evidence="8" id="KW-1185">Reference proteome</keyword>
<reference evidence="7" key="1">
    <citation type="journal article" date="2020" name="Stud. Mycol.">
        <title>101 Dothideomycetes genomes: a test case for predicting lifestyles and emergence of pathogens.</title>
        <authorList>
            <person name="Haridas S."/>
            <person name="Albert R."/>
            <person name="Binder M."/>
            <person name="Bloem J."/>
            <person name="Labutti K."/>
            <person name="Salamov A."/>
            <person name="Andreopoulos B."/>
            <person name="Baker S."/>
            <person name="Barry K."/>
            <person name="Bills G."/>
            <person name="Bluhm B."/>
            <person name="Cannon C."/>
            <person name="Castanera R."/>
            <person name="Culley D."/>
            <person name="Daum C."/>
            <person name="Ezra D."/>
            <person name="Gonzalez J."/>
            <person name="Henrissat B."/>
            <person name="Kuo A."/>
            <person name="Liang C."/>
            <person name="Lipzen A."/>
            <person name="Lutzoni F."/>
            <person name="Magnuson J."/>
            <person name="Mondo S."/>
            <person name="Nolan M."/>
            <person name="Ohm R."/>
            <person name="Pangilinan J."/>
            <person name="Park H.-J."/>
            <person name="Ramirez L."/>
            <person name="Alfaro M."/>
            <person name="Sun H."/>
            <person name="Tritt A."/>
            <person name="Yoshinaga Y."/>
            <person name="Zwiers L.-H."/>
            <person name="Turgeon B."/>
            <person name="Goodwin S."/>
            <person name="Spatafora J."/>
            <person name="Crous P."/>
            <person name="Grigoriev I."/>
        </authorList>
    </citation>
    <scope>NUCLEOTIDE SEQUENCE</scope>
    <source>
        <strain evidence="7">ATCC 16933</strain>
    </source>
</reference>
<keyword evidence="4 6" id="KW-0472">Membrane</keyword>
<feature type="transmembrane region" description="Helical" evidence="6">
    <location>
        <begin position="453"/>
        <end position="474"/>
    </location>
</feature>
<dbReference type="SUPFAM" id="SSF103473">
    <property type="entry name" value="MFS general substrate transporter"/>
    <property type="match status" value="1"/>
</dbReference>
<evidence type="ECO:0000256" key="1">
    <source>
        <dbReference type="ARBA" id="ARBA00004141"/>
    </source>
</evidence>
<dbReference type="PANTHER" id="PTHR23294:SF54">
    <property type="entry name" value="DUF895 DOMAIN MEMBRANE PROTEIN (AFU_ORTHOLOGUE AFUA_8G04110)"/>
    <property type="match status" value="1"/>
</dbReference>
<dbReference type="OrthoDB" id="196103at2759"/>
<evidence type="ECO:0000256" key="3">
    <source>
        <dbReference type="ARBA" id="ARBA00022989"/>
    </source>
</evidence>
<dbReference type="Gene3D" id="1.20.1250.20">
    <property type="entry name" value="MFS general substrate transporter like domains"/>
    <property type="match status" value="2"/>
</dbReference>
<gene>
    <name evidence="7" type="ORF">BDY21DRAFT_367142</name>
</gene>
<dbReference type="Pfam" id="PF07690">
    <property type="entry name" value="MFS_1"/>
    <property type="match status" value="1"/>
</dbReference>
<feature type="transmembrane region" description="Helical" evidence="6">
    <location>
        <begin position="51"/>
        <end position="71"/>
    </location>
</feature>
<evidence type="ECO:0000256" key="4">
    <source>
        <dbReference type="ARBA" id="ARBA00023136"/>
    </source>
</evidence>
<evidence type="ECO:0000313" key="7">
    <source>
        <dbReference type="EMBL" id="KAF2453367.1"/>
    </source>
</evidence>